<dbReference type="GO" id="GO:0005737">
    <property type="term" value="C:cytoplasm"/>
    <property type="evidence" value="ECO:0007669"/>
    <property type="project" value="TreeGrafter"/>
</dbReference>
<protein>
    <submittedName>
        <fullName evidence="2">Uncharacterized protein</fullName>
    </submittedName>
</protein>
<dbReference type="SUPFAM" id="SSF46565">
    <property type="entry name" value="Chaperone J-domain"/>
    <property type="match status" value="1"/>
</dbReference>
<dbReference type="GO" id="GO:0042026">
    <property type="term" value="P:protein refolding"/>
    <property type="evidence" value="ECO:0007669"/>
    <property type="project" value="TreeGrafter"/>
</dbReference>
<keyword evidence="1" id="KW-0143">Chaperone</keyword>
<evidence type="ECO:0000313" key="3">
    <source>
        <dbReference type="Proteomes" id="UP000277204"/>
    </source>
</evidence>
<feature type="non-terminal residue" evidence="2">
    <location>
        <position position="1"/>
    </location>
</feature>
<evidence type="ECO:0000256" key="1">
    <source>
        <dbReference type="ARBA" id="ARBA00023186"/>
    </source>
</evidence>
<dbReference type="CDD" id="cd06257">
    <property type="entry name" value="DnaJ"/>
    <property type="match status" value="1"/>
</dbReference>
<accession>A0A183LVZ9</accession>
<organism evidence="2 3">
    <name type="scientific">Schistosoma margrebowiei</name>
    <dbReference type="NCBI Taxonomy" id="48269"/>
    <lineage>
        <taxon>Eukaryota</taxon>
        <taxon>Metazoa</taxon>
        <taxon>Spiralia</taxon>
        <taxon>Lophotrochozoa</taxon>
        <taxon>Platyhelminthes</taxon>
        <taxon>Trematoda</taxon>
        <taxon>Digenea</taxon>
        <taxon>Strigeidida</taxon>
        <taxon>Schistosomatoidea</taxon>
        <taxon>Schistosomatidae</taxon>
        <taxon>Schistosoma</taxon>
    </lineage>
</organism>
<dbReference type="Gene3D" id="1.10.287.110">
    <property type="entry name" value="DnaJ domain"/>
    <property type="match status" value="1"/>
</dbReference>
<dbReference type="AlphaFoldDB" id="A0A183LVZ9"/>
<dbReference type="STRING" id="48269.A0A183LVZ9"/>
<dbReference type="Pfam" id="PF00226">
    <property type="entry name" value="DnaJ"/>
    <property type="match status" value="1"/>
</dbReference>
<dbReference type="PROSITE" id="PS00636">
    <property type="entry name" value="DNAJ_1"/>
    <property type="match status" value="1"/>
</dbReference>
<evidence type="ECO:0000313" key="2">
    <source>
        <dbReference type="EMBL" id="VDO78998.1"/>
    </source>
</evidence>
<dbReference type="PANTHER" id="PTHR43096:SF52">
    <property type="entry name" value="DNAJ HOMOLOG 1, MITOCHONDRIAL-RELATED"/>
    <property type="match status" value="1"/>
</dbReference>
<dbReference type="InterPro" id="IPR018253">
    <property type="entry name" value="DnaJ_domain_CS"/>
</dbReference>
<proteinExistence type="predicted"/>
<keyword evidence="3" id="KW-1185">Reference proteome</keyword>
<dbReference type="InterPro" id="IPR001623">
    <property type="entry name" value="DnaJ_domain"/>
</dbReference>
<dbReference type="GO" id="GO:0051082">
    <property type="term" value="F:unfolded protein binding"/>
    <property type="evidence" value="ECO:0007669"/>
    <property type="project" value="TreeGrafter"/>
</dbReference>
<dbReference type="EMBL" id="UZAI01003340">
    <property type="protein sequence ID" value="VDO78998.1"/>
    <property type="molecule type" value="Genomic_DNA"/>
</dbReference>
<sequence>NYIYVYIISNTAIIVKILSFNCNILLRPVFLRLCLCNSLSNFPLEKYNAYDILGVKQSATISEIKSAYYDLSKCLHPDRLLHTNPEKLRKEEFQLVTAAYELLRDQETRSQYDRYLASNCLVQTDKIDNLANFDAKFQHARNLYMRNRKSRTYKSYRRGPDEVVEEFRSKIKTNVYPKNISDYYTCEPQPRICTSFLLTITLSTFLVYCILKLN</sequence>
<dbReference type="PRINTS" id="PR00625">
    <property type="entry name" value="JDOMAIN"/>
</dbReference>
<dbReference type="PANTHER" id="PTHR43096">
    <property type="entry name" value="DNAJ HOMOLOG 1, MITOCHONDRIAL-RELATED"/>
    <property type="match status" value="1"/>
</dbReference>
<name>A0A183LVZ9_9TREM</name>
<gene>
    <name evidence="2" type="ORF">SMRZ_LOCUS7974</name>
</gene>
<dbReference type="Proteomes" id="UP000277204">
    <property type="component" value="Unassembled WGS sequence"/>
</dbReference>
<reference evidence="2 3" key="1">
    <citation type="submission" date="2018-11" db="EMBL/GenBank/DDBJ databases">
        <authorList>
            <consortium name="Pathogen Informatics"/>
        </authorList>
    </citation>
    <scope>NUCLEOTIDE SEQUENCE [LARGE SCALE GENOMIC DNA]</scope>
    <source>
        <strain evidence="2 3">Zambia</strain>
    </source>
</reference>
<dbReference type="SMART" id="SM00271">
    <property type="entry name" value="DnaJ"/>
    <property type="match status" value="1"/>
</dbReference>
<dbReference type="PROSITE" id="PS50076">
    <property type="entry name" value="DNAJ_2"/>
    <property type="match status" value="1"/>
</dbReference>
<dbReference type="InterPro" id="IPR036869">
    <property type="entry name" value="J_dom_sf"/>
</dbReference>